<protein>
    <submittedName>
        <fullName evidence="1">Uncharacterized protein</fullName>
    </submittedName>
</protein>
<keyword evidence="2" id="KW-1185">Reference proteome</keyword>
<dbReference type="EMBL" id="WNTK01000012">
    <property type="protein sequence ID" value="KAG9475080.1"/>
    <property type="molecule type" value="Genomic_DNA"/>
</dbReference>
<proteinExistence type="predicted"/>
<accession>A0A8J6EUA9</accession>
<evidence type="ECO:0000313" key="2">
    <source>
        <dbReference type="Proteomes" id="UP000770717"/>
    </source>
</evidence>
<organism evidence="1 2">
    <name type="scientific">Eleutherodactylus coqui</name>
    <name type="common">Puerto Rican coqui</name>
    <dbReference type="NCBI Taxonomy" id="57060"/>
    <lineage>
        <taxon>Eukaryota</taxon>
        <taxon>Metazoa</taxon>
        <taxon>Chordata</taxon>
        <taxon>Craniata</taxon>
        <taxon>Vertebrata</taxon>
        <taxon>Euteleostomi</taxon>
        <taxon>Amphibia</taxon>
        <taxon>Batrachia</taxon>
        <taxon>Anura</taxon>
        <taxon>Neobatrachia</taxon>
        <taxon>Hyloidea</taxon>
        <taxon>Eleutherodactylidae</taxon>
        <taxon>Eleutherodactylinae</taxon>
        <taxon>Eleutherodactylus</taxon>
        <taxon>Eleutherodactylus</taxon>
    </lineage>
</organism>
<comment type="caution">
    <text evidence="1">The sequence shown here is derived from an EMBL/GenBank/DDBJ whole genome shotgun (WGS) entry which is preliminary data.</text>
</comment>
<dbReference type="Proteomes" id="UP000770717">
    <property type="component" value="Unassembled WGS sequence"/>
</dbReference>
<evidence type="ECO:0000313" key="1">
    <source>
        <dbReference type="EMBL" id="KAG9475080.1"/>
    </source>
</evidence>
<reference evidence="1" key="1">
    <citation type="thesis" date="2020" institute="ProQuest LLC" country="789 East Eisenhower Parkway, Ann Arbor, MI, USA">
        <title>Comparative Genomics and Chromosome Evolution.</title>
        <authorList>
            <person name="Mudd A.B."/>
        </authorList>
    </citation>
    <scope>NUCLEOTIDE SEQUENCE</scope>
    <source>
        <strain evidence="1">HN-11 Male</strain>
        <tissue evidence="1">Kidney and liver</tissue>
    </source>
</reference>
<gene>
    <name evidence="1" type="ORF">GDO78_003500</name>
</gene>
<name>A0A8J6EUA9_ELECQ</name>
<sequence>MLLTSLRLLGKKSLVSRGPVQDLGPSLLLRCNGVLGLISRMYLLYVGISPLILIGRMSESVCRVCKSKTCINALFMAMRHLRQFYETHRITQVLNH</sequence>
<dbReference type="AlphaFoldDB" id="A0A8J6EUA9"/>